<sequence length="1088" mass="122710">MALVPIRKRARPCPDLDKYEEEIKMKYNLGWPLRKIVESTNADYGLNATESQYKGRLYGAWGCRKRVKAEEWVQIDRELAAREALGKAETQVVLGSGTCITQESLERGRRRHVTLTDRMFAVRGRPSSQATPTQSVCTPAAIEVCTPPDFSSLFDTITPTKWEIPPHILSRLPIFVSQAFINTIFQRQSPINGSIEISTAKSHPSLSLLRVIIFRLSNNLFQERDISELLDSVDELGYRSALKELLSFKTISIEAACSNIIKILYERLDGDLIVFIYGLYPDLIPSSYTCAQDIIADILGPLGLPPRDYCPEAIRQLKLYLLPTTSRFRVPEFTSSSKSITFTGLADSKRSALKLILEHIEIYKACPTSLPKSRLLIFLCDCFGDINLFFELWDSIKFPRTEIESLGTGESASVYMPLAVADSFSVRDLYRVGFQHGKAFPLLRAAVYNENNLSQKCLEVFYPDWWSQGHRSPLSFDTDNDGNFKDFRTQNALWEAAMDLSASYLVPARCLMPGSDENHPWMQQNLERGQPSWLPRFPGEENYTRLLLYIGIVRNDILDEVFKQLRGMYERMWPPGPSDRVQRCIQQEYNVFLFRVASGISVRGAGLSKTSDSLKSILEFIAGTFPFQFLGQPSFAQVLETIRRIINLANDVAREKILAHFGQQVFNWEGLEECPTSRDQVPVLIASLQEAGLNLDDSQYSCLMYHGKLSHRPDPTFTLHGERVLVTSKTALYLSFWRPSPWLFTLLLSHGATLLDTRRSLLLERHDGSTINEEFWAAAKKRDYGAISMLWDSRVLQLDPDGPRASIVQDIITAVSRNEITQALRLTSQGLQWGSFFTRRLGDALISQLNSQPGPSALDYVAKFLASVITTSPTREERELNLCCLYMVVLNGIIASNRTRVLEKFLEDPKIIRELTTGSHVDLFKEYLYCAAGKSLGCLRLLISVGLAPKELSEQASVLLDRAVYAGRLDTVVYLLTEFEGAGIYASCDEASPAAEKKRTISKAIDMAVRMGRIDFISLFLEFEPGCLIDALNAASRLEKHHIVRLVEDWEANRNHVGQGDLVTTSSGLRLEEIPELDILNENLLEIA</sequence>
<dbReference type="InterPro" id="IPR036770">
    <property type="entry name" value="Ankyrin_rpt-contain_sf"/>
</dbReference>
<dbReference type="Pfam" id="PF14420">
    <property type="entry name" value="Clr5"/>
    <property type="match status" value="1"/>
</dbReference>
<reference evidence="2 3" key="1">
    <citation type="submission" date="2019-10" db="EMBL/GenBank/DDBJ databases">
        <authorList>
            <person name="Palmer J.M."/>
        </authorList>
    </citation>
    <scope>NUCLEOTIDE SEQUENCE [LARGE SCALE GENOMIC DNA]</scope>
    <source>
        <strain evidence="2 3">TWF718</strain>
    </source>
</reference>
<organism evidence="2 3">
    <name type="scientific">Orbilia javanica</name>
    <dbReference type="NCBI Taxonomy" id="47235"/>
    <lineage>
        <taxon>Eukaryota</taxon>
        <taxon>Fungi</taxon>
        <taxon>Dikarya</taxon>
        <taxon>Ascomycota</taxon>
        <taxon>Pezizomycotina</taxon>
        <taxon>Orbiliomycetes</taxon>
        <taxon>Orbiliales</taxon>
        <taxon>Orbiliaceae</taxon>
        <taxon>Orbilia</taxon>
    </lineage>
</organism>
<accession>A0AAN8NWK8</accession>
<dbReference type="InterPro" id="IPR025676">
    <property type="entry name" value="Clr5_dom"/>
</dbReference>
<name>A0AAN8NWK8_9PEZI</name>
<evidence type="ECO:0000313" key="3">
    <source>
        <dbReference type="Proteomes" id="UP001313282"/>
    </source>
</evidence>
<dbReference type="AlphaFoldDB" id="A0AAN8NWK8"/>
<evidence type="ECO:0000259" key="1">
    <source>
        <dbReference type="Pfam" id="PF14420"/>
    </source>
</evidence>
<dbReference type="SUPFAM" id="SSF48403">
    <property type="entry name" value="Ankyrin repeat"/>
    <property type="match status" value="1"/>
</dbReference>
<evidence type="ECO:0000313" key="2">
    <source>
        <dbReference type="EMBL" id="KAK6347391.1"/>
    </source>
</evidence>
<proteinExistence type="predicted"/>
<keyword evidence="3" id="KW-1185">Reference proteome</keyword>
<gene>
    <name evidence="2" type="ORF">TWF718_005230</name>
</gene>
<comment type="caution">
    <text evidence="2">The sequence shown here is derived from an EMBL/GenBank/DDBJ whole genome shotgun (WGS) entry which is preliminary data.</text>
</comment>
<protein>
    <recommendedName>
        <fullName evidence="1">Clr5 domain-containing protein</fullName>
    </recommendedName>
</protein>
<feature type="domain" description="Clr5" evidence="1">
    <location>
        <begin position="15"/>
        <end position="65"/>
    </location>
</feature>
<dbReference type="Proteomes" id="UP001313282">
    <property type="component" value="Unassembled WGS sequence"/>
</dbReference>
<dbReference type="EMBL" id="JAVHNR010000003">
    <property type="protein sequence ID" value="KAK6347391.1"/>
    <property type="molecule type" value="Genomic_DNA"/>
</dbReference>